<evidence type="ECO:0000256" key="1">
    <source>
        <dbReference type="SAM" id="SignalP"/>
    </source>
</evidence>
<dbReference type="EMBL" id="BAABDK010000033">
    <property type="protein sequence ID" value="GAA4052830.1"/>
    <property type="molecule type" value="Genomic_DNA"/>
</dbReference>
<keyword evidence="3" id="KW-1185">Reference proteome</keyword>
<feature type="chain" id="PRO_5047205583" evidence="1">
    <location>
        <begin position="29"/>
        <end position="461"/>
    </location>
</feature>
<feature type="signal peptide" evidence="1">
    <location>
        <begin position="1"/>
        <end position="28"/>
    </location>
</feature>
<protein>
    <submittedName>
        <fullName evidence="2">Uncharacterized protein</fullName>
    </submittedName>
</protein>
<dbReference type="RefSeq" id="WP_345059086.1">
    <property type="nucleotide sequence ID" value="NZ_BAABDK010000033.1"/>
</dbReference>
<dbReference type="Proteomes" id="UP001501469">
    <property type="component" value="Unassembled WGS sequence"/>
</dbReference>
<keyword evidence="1" id="KW-0732">Signal</keyword>
<accession>A0ABP7UU63</accession>
<evidence type="ECO:0000313" key="3">
    <source>
        <dbReference type="Proteomes" id="UP001501469"/>
    </source>
</evidence>
<reference evidence="3" key="1">
    <citation type="journal article" date="2019" name="Int. J. Syst. Evol. Microbiol.">
        <title>The Global Catalogue of Microorganisms (GCM) 10K type strain sequencing project: providing services to taxonomists for standard genome sequencing and annotation.</title>
        <authorList>
            <consortium name="The Broad Institute Genomics Platform"/>
            <consortium name="The Broad Institute Genome Sequencing Center for Infectious Disease"/>
            <person name="Wu L."/>
            <person name="Ma J."/>
        </authorList>
    </citation>
    <scope>NUCLEOTIDE SEQUENCE [LARGE SCALE GENOMIC DNA]</scope>
    <source>
        <strain evidence="3">JCM 17225</strain>
    </source>
</reference>
<evidence type="ECO:0000313" key="2">
    <source>
        <dbReference type="EMBL" id="GAA4052830.1"/>
    </source>
</evidence>
<gene>
    <name evidence="2" type="ORF">GCM10022409_44700</name>
</gene>
<name>A0ABP7UU63_9BACT</name>
<organism evidence="2 3">
    <name type="scientific">Hymenobacter glaciei</name>
    <dbReference type="NCBI Taxonomy" id="877209"/>
    <lineage>
        <taxon>Bacteria</taxon>
        <taxon>Pseudomonadati</taxon>
        <taxon>Bacteroidota</taxon>
        <taxon>Cytophagia</taxon>
        <taxon>Cytophagales</taxon>
        <taxon>Hymenobacteraceae</taxon>
        <taxon>Hymenobacter</taxon>
    </lineage>
</organism>
<comment type="caution">
    <text evidence="2">The sequence shown here is derived from an EMBL/GenBank/DDBJ whole genome shotgun (WGS) entry which is preliminary data.</text>
</comment>
<sequence length="461" mass="50018">MLLHNACLNTQRLTSLVLLLLTSLSLHAQPMAGGTRVVGSNVQTIRAGEYKLLQCVLAADGSSQQVQVVLPQLYALTASAQSGTRSLYVLRKYASDSSALLLTDSLGRVVRLTRLVFAGAHSLLRPLPPPQLVGLAGGQGFVLLMPTKTACLARCLTTDLSTRWTRELPAEPILQALANETHLWILQQKLLTEATPLPLIHTCALASGELVYQGSLQTKDELEAASLVPEGLLLLGHSDTEHVRQIPAGQATPRTKRVDFLLVIKPNGQRHLAQSVLWPSGKRPAFHWQGAYALPGGSYQLIGQTFRQVPNAETIILAAIGGLLLTQTGTGFFMIGNYLNEQPTGLILARRLPTGLLTDLHTLTVPETLPSTLLVVDTTATSPTHSAAFHSLGLSPDHRFLILNTYRQVLLYEPGRHALRPLVATRPAVPTVLSIEPNQVIVGWGWQPDRALPDLERVTWP</sequence>
<proteinExistence type="predicted"/>